<evidence type="ECO:0000313" key="2">
    <source>
        <dbReference type="Proteomes" id="UP001152795"/>
    </source>
</evidence>
<protein>
    <submittedName>
        <fullName evidence="1">Uncharacterized protein</fullName>
    </submittedName>
</protein>
<dbReference type="PANTHER" id="PTHR33395:SF22">
    <property type="entry name" value="REVERSE TRANSCRIPTASE DOMAIN-CONTAINING PROTEIN"/>
    <property type="match status" value="1"/>
</dbReference>
<proteinExistence type="predicted"/>
<evidence type="ECO:0000313" key="1">
    <source>
        <dbReference type="EMBL" id="CAB4021412.1"/>
    </source>
</evidence>
<dbReference type="InterPro" id="IPR036691">
    <property type="entry name" value="Endo/exonu/phosph_ase_sf"/>
</dbReference>
<dbReference type="EMBL" id="CACRXK020011419">
    <property type="protein sequence ID" value="CAB4021412.1"/>
    <property type="molecule type" value="Genomic_DNA"/>
</dbReference>
<dbReference type="GO" id="GO:0003824">
    <property type="term" value="F:catalytic activity"/>
    <property type="evidence" value="ECO:0007669"/>
    <property type="project" value="InterPro"/>
</dbReference>
<dbReference type="PANTHER" id="PTHR33395">
    <property type="entry name" value="TRANSCRIPTASE, PUTATIVE-RELATED-RELATED"/>
    <property type="match status" value="1"/>
</dbReference>
<organism evidence="1 2">
    <name type="scientific">Paramuricea clavata</name>
    <name type="common">Red gorgonian</name>
    <name type="synonym">Violescent sea-whip</name>
    <dbReference type="NCBI Taxonomy" id="317549"/>
    <lineage>
        <taxon>Eukaryota</taxon>
        <taxon>Metazoa</taxon>
        <taxon>Cnidaria</taxon>
        <taxon>Anthozoa</taxon>
        <taxon>Octocorallia</taxon>
        <taxon>Malacalcyonacea</taxon>
        <taxon>Plexauridae</taxon>
        <taxon>Paramuricea</taxon>
    </lineage>
</organism>
<gene>
    <name evidence="1" type="ORF">PACLA_8A024239</name>
</gene>
<accession>A0A7D9L1A7</accession>
<dbReference type="AlphaFoldDB" id="A0A7D9L1A7"/>
<dbReference type="OrthoDB" id="5960351at2759"/>
<feature type="non-terminal residue" evidence="1">
    <location>
        <position position="1"/>
    </location>
</feature>
<dbReference type="Gene3D" id="3.60.10.10">
    <property type="entry name" value="Endonuclease/exonuclease/phosphatase"/>
    <property type="match status" value="1"/>
</dbReference>
<comment type="caution">
    <text evidence="1">The sequence shown here is derived from an EMBL/GenBank/DDBJ whole genome shotgun (WGS) entry which is preliminary data.</text>
</comment>
<dbReference type="InterPro" id="IPR005135">
    <property type="entry name" value="Endo/exonuclease/phosphatase"/>
</dbReference>
<keyword evidence="2" id="KW-1185">Reference proteome</keyword>
<sequence>TWLNKSVKNAEVEIEGYKIFRPDRKDKRGGGLCAYIRSPLKAQILKDLSGTSTTWFQQLWLQVQYKKIRSFAICAVYRPPDCHVSCFEDFLKPSSTYALSLNKPVIILGDLNCNLLQQNPDGLSLLNFASELNLKQLITSPTRITESSESLIDVVMSSTTDLVQESGVIESKVKIRNRLQINSTNFLSLLEKKLQTLQLK</sequence>
<dbReference type="Proteomes" id="UP001152795">
    <property type="component" value="Unassembled WGS sequence"/>
</dbReference>
<dbReference type="Pfam" id="PF14529">
    <property type="entry name" value="Exo_endo_phos_2"/>
    <property type="match status" value="1"/>
</dbReference>
<dbReference type="SUPFAM" id="SSF56219">
    <property type="entry name" value="DNase I-like"/>
    <property type="match status" value="1"/>
</dbReference>
<reference evidence="1" key="1">
    <citation type="submission" date="2020-04" db="EMBL/GenBank/DDBJ databases">
        <authorList>
            <person name="Alioto T."/>
            <person name="Alioto T."/>
            <person name="Gomez Garrido J."/>
        </authorList>
    </citation>
    <scope>NUCLEOTIDE SEQUENCE</scope>
    <source>
        <strain evidence="1">A484AB</strain>
    </source>
</reference>
<name>A0A7D9L1A7_PARCT</name>